<dbReference type="RefSeq" id="WP_002814993.1">
    <property type="nucleotide sequence ID" value="NZ_GG693383.1"/>
</dbReference>
<dbReference type="AlphaFoldDB" id="C2KJH9"/>
<evidence type="ECO:0000313" key="1">
    <source>
        <dbReference type="EMBL" id="EEJ42581.1"/>
    </source>
</evidence>
<comment type="caution">
    <text evidence="1">The sequence shown here is derived from an EMBL/GenBank/DDBJ whole genome shotgun (WGS) entry which is preliminary data.</text>
</comment>
<protein>
    <submittedName>
        <fullName evidence="1">Uncharacterized protein</fullName>
    </submittedName>
</protein>
<dbReference type="HOGENOM" id="CLU_2991262_0_0_9"/>
<name>C2KJH9_LEUMC</name>
<dbReference type="Proteomes" id="UP000004283">
    <property type="component" value="Unassembled WGS sequence"/>
</dbReference>
<gene>
    <name evidence="1" type="ORF">HMPREF0555_0795</name>
</gene>
<dbReference type="EMBL" id="ACKV01000038">
    <property type="protein sequence ID" value="EEJ42581.1"/>
    <property type="molecule type" value="Genomic_DNA"/>
</dbReference>
<organism evidence="1 2">
    <name type="scientific">Leuconostoc mesenteroides subsp. cremoris ATCC 19254</name>
    <dbReference type="NCBI Taxonomy" id="586220"/>
    <lineage>
        <taxon>Bacteria</taxon>
        <taxon>Bacillati</taxon>
        <taxon>Bacillota</taxon>
        <taxon>Bacilli</taxon>
        <taxon>Lactobacillales</taxon>
        <taxon>Lactobacillaceae</taxon>
        <taxon>Leuconostoc</taxon>
    </lineage>
</organism>
<evidence type="ECO:0000313" key="2">
    <source>
        <dbReference type="Proteomes" id="UP000004283"/>
    </source>
</evidence>
<proteinExistence type="predicted"/>
<reference evidence="1 2" key="1">
    <citation type="submission" date="2009-04" db="EMBL/GenBank/DDBJ databases">
        <authorList>
            <person name="Qin X."/>
            <person name="Bachman B."/>
            <person name="Battles P."/>
            <person name="Bell A."/>
            <person name="Bess C."/>
            <person name="Bickham C."/>
            <person name="Chaboub L."/>
            <person name="Chen D."/>
            <person name="Coyle M."/>
            <person name="Deiros D.R."/>
            <person name="Dinh H."/>
            <person name="Forbes L."/>
            <person name="Fowler G."/>
            <person name="Francisco L."/>
            <person name="Fu Q."/>
            <person name="Gubbala S."/>
            <person name="Hale W."/>
            <person name="Han Y."/>
            <person name="Hemphill L."/>
            <person name="Highlander S.K."/>
            <person name="Hirani K."/>
            <person name="Hogues M."/>
            <person name="Jackson L."/>
            <person name="Jakkamsetti A."/>
            <person name="Javaid M."/>
            <person name="Jiang H."/>
            <person name="Korchina V."/>
            <person name="Kovar C."/>
            <person name="Lara F."/>
            <person name="Lee S."/>
            <person name="Mata R."/>
            <person name="Mathew T."/>
            <person name="Moen C."/>
            <person name="Morales K."/>
            <person name="Munidasa M."/>
            <person name="Nazareth L."/>
            <person name="Ngo R."/>
            <person name="Nguyen L."/>
            <person name="Okwuonu G."/>
            <person name="Ongeri F."/>
            <person name="Patil S."/>
            <person name="Petrosino J."/>
            <person name="Pham C."/>
            <person name="Pham P."/>
            <person name="Pu L.-L."/>
            <person name="Puazo M."/>
            <person name="Raj R."/>
            <person name="Reid J."/>
            <person name="Rouhana J."/>
            <person name="Saada N."/>
            <person name="Shang Y."/>
            <person name="Simmons D."/>
            <person name="Thornton R."/>
            <person name="Warren J."/>
            <person name="Weissenberger G."/>
            <person name="Zhang J."/>
            <person name="Zhang L."/>
            <person name="Zhou C."/>
            <person name="Zhu D."/>
            <person name="Muzny D."/>
            <person name="Worley K."/>
            <person name="Gibbs R."/>
        </authorList>
    </citation>
    <scope>NUCLEOTIDE SEQUENCE [LARGE SCALE GENOMIC DNA]</scope>
    <source>
        <strain evidence="1 2">ATCC 19254</strain>
    </source>
</reference>
<sequence>MKPINITMKDVRYINNLCGEQILKVQNGKAILTSEHAKEKFLNEIRKGTYKHGQEVE</sequence>
<accession>C2KJH9</accession>